<dbReference type="eggNOG" id="ENOG502T39C">
    <property type="taxonomic scope" value="Eukaryota"/>
</dbReference>
<dbReference type="HOGENOM" id="CLU_790341_0_0_1"/>
<name>F2Q2V2_TRIEC</name>
<dbReference type="OrthoDB" id="4171077at2759"/>
<dbReference type="AlphaFoldDB" id="F2Q2V2"/>
<organism evidence="1 2">
    <name type="scientific">Trichophyton equinum (strain ATCC MYA-4606 / CBS 127.97)</name>
    <name type="common">Horse ringworm fungus</name>
    <dbReference type="NCBI Taxonomy" id="559882"/>
    <lineage>
        <taxon>Eukaryota</taxon>
        <taxon>Fungi</taxon>
        <taxon>Dikarya</taxon>
        <taxon>Ascomycota</taxon>
        <taxon>Pezizomycotina</taxon>
        <taxon>Eurotiomycetes</taxon>
        <taxon>Eurotiomycetidae</taxon>
        <taxon>Onygenales</taxon>
        <taxon>Arthrodermataceae</taxon>
        <taxon>Trichophyton</taxon>
    </lineage>
</organism>
<gene>
    <name evidence="1" type="ORF">TEQG_07356</name>
</gene>
<protein>
    <submittedName>
        <fullName evidence="1">Uncharacterized protein</fullName>
    </submittedName>
</protein>
<dbReference type="EMBL" id="DS995780">
    <property type="protein sequence ID" value="EGE08470.1"/>
    <property type="molecule type" value="Genomic_DNA"/>
</dbReference>
<dbReference type="VEuPathDB" id="FungiDB:TEQG_07356"/>
<evidence type="ECO:0000313" key="2">
    <source>
        <dbReference type="Proteomes" id="UP000009169"/>
    </source>
</evidence>
<accession>F2Q2V2</accession>
<dbReference type="Proteomes" id="UP000009169">
    <property type="component" value="Unassembled WGS sequence"/>
</dbReference>
<reference evidence="2" key="1">
    <citation type="journal article" date="2012" name="MBio">
        <title>Comparative genome analysis of Trichophyton rubrum and related dermatophytes reveals candidate genes involved in infection.</title>
        <authorList>
            <person name="Martinez D.A."/>
            <person name="Oliver B.G."/>
            <person name="Graeser Y."/>
            <person name="Goldberg J.M."/>
            <person name="Li W."/>
            <person name="Martinez-Rossi N.M."/>
            <person name="Monod M."/>
            <person name="Shelest E."/>
            <person name="Barton R.C."/>
            <person name="Birch E."/>
            <person name="Brakhage A.A."/>
            <person name="Chen Z."/>
            <person name="Gurr S.J."/>
            <person name="Heiman D."/>
            <person name="Heitman J."/>
            <person name="Kosti I."/>
            <person name="Rossi A."/>
            <person name="Saif S."/>
            <person name="Samalova M."/>
            <person name="Saunders C.W."/>
            <person name="Shea T."/>
            <person name="Summerbell R.C."/>
            <person name="Xu J."/>
            <person name="Young S."/>
            <person name="Zeng Q."/>
            <person name="Birren B.W."/>
            <person name="Cuomo C.A."/>
            <person name="White T.C."/>
        </authorList>
    </citation>
    <scope>NUCLEOTIDE SEQUENCE [LARGE SCALE GENOMIC DNA]</scope>
    <source>
        <strain evidence="2">ATCC MYA-4606 / CBS 127.97</strain>
    </source>
</reference>
<sequence>MGKNLQCPFHPPIDKGLYSFPRFRPLTRDERIMRKLTSSSSLSLQSYIKGCLPRVLDKLGSCSVSCQKAGFPPSWDKELRNKEELYNSQVRERQQMLGIARSSHHYEPTKWRDENWRINFADFNIWVFFLCNHCMNILPDNSPMRGACAFCGCSDCGMSKPKLLRFGVYFSFTHSYVEGLSISLINSYTGSPIPQPIFPINLPLSSVKRELYRYRSNLSLALAVKGDFRAQSWWWQGPVVAEGVASSVLWHENEELVVLEWQTELLGDVVVARARLVASTAGTVEGRSGVDARGGDVTEVLARDWVAGTADWRRVAVGKALGEGGSQKGGAGQQDGGSGEKVELHLDRLVV</sequence>
<evidence type="ECO:0000313" key="1">
    <source>
        <dbReference type="EMBL" id="EGE08470.1"/>
    </source>
</evidence>
<proteinExistence type="predicted"/>
<keyword evidence="2" id="KW-1185">Reference proteome</keyword>